<sequence>MSTPVPPASDRPGVSPASLLWAHQLRREHKALVEQIVALESSVEKGKKETSHVKENIAALHGTVQGLEKVIGEMRSEIAMLRYENAGVKSVAEGLVEEAKAAGEERTRWEEGVKRATLAMQESLEARLMEEVGRLREEVEEMKREAKSRPTPEILSRPRDLTLSVPPAAQPSPQGTNCAQHRAYLPSTISGTPSTRSSRCVTRSASIELIPESFPLPPPGQFASVSAADFTQISSIIPSARQHSPCPPSNQAALARKQEQEREDSLQTLEQNSLSLSRYLELGESVLSKYPRRRDEYRVVQAFWEGLSDSSDQKVIEARLECDGWSWEVLRVAVGDLMAEKEEDLKREEQKKKRSQTRNDAAKTGPNASNRGQKRRRVIPIVWSTKEEEEEWLAQSHKWLPHVIRH</sequence>
<feature type="compositionally biased region" description="Basic and acidic residues" evidence="1">
    <location>
        <begin position="141"/>
        <end position="160"/>
    </location>
</feature>
<organism evidence="2 3">
    <name type="scientific">Emydomyces testavorans</name>
    <dbReference type="NCBI Taxonomy" id="2070801"/>
    <lineage>
        <taxon>Eukaryota</taxon>
        <taxon>Fungi</taxon>
        <taxon>Dikarya</taxon>
        <taxon>Ascomycota</taxon>
        <taxon>Pezizomycotina</taxon>
        <taxon>Eurotiomycetes</taxon>
        <taxon>Eurotiomycetidae</taxon>
        <taxon>Onygenales</taxon>
        <taxon>Nannizziopsiaceae</taxon>
        <taxon>Emydomyces</taxon>
    </lineage>
</organism>
<evidence type="ECO:0000313" key="3">
    <source>
        <dbReference type="Proteomes" id="UP001219355"/>
    </source>
</evidence>
<dbReference type="Proteomes" id="UP001219355">
    <property type="component" value="Chromosome 3"/>
</dbReference>
<gene>
    <name evidence="2" type="ORF">PRK78_005482</name>
</gene>
<dbReference type="EMBL" id="CP120629">
    <property type="protein sequence ID" value="WEW60000.1"/>
    <property type="molecule type" value="Genomic_DNA"/>
</dbReference>
<feature type="region of interest" description="Disordered" evidence="1">
    <location>
        <begin position="238"/>
        <end position="270"/>
    </location>
</feature>
<dbReference type="Gene3D" id="1.10.287.1490">
    <property type="match status" value="1"/>
</dbReference>
<protein>
    <submittedName>
        <fullName evidence="2">Uncharacterized protein</fullName>
    </submittedName>
</protein>
<evidence type="ECO:0000256" key="1">
    <source>
        <dbReference type="SAM" id="MobiDB-lite"/>
    </source>
</evidence>
<evidence type="ECO:0000313" key="2">
    <source>
        <dbReference type="EMBL" id="WEW60000.1"/>
    </source>
</evidence>
<feature type="compositionally biased region" description="Basic and acidic residues" evidence="1">
    <location>
        <begin position="256"/>
        <end position="265"/>
    </location>
</feature>
<feature type="region of interest" description="Disordered" evidence="1">
    <location>
        <begin position="343"/>
        <end position="377"/>
    </location>
</feature>
<feature type="region of interest" description="Disordered" evidence="1">
    <location>
        <begin position="141"/>
        <end position="179"/>
    </location>
</feature>
<dbReference type="AlphaFoldDB" id="A0AAF0DJQ9"/>
<keyword evidence="3" id="KW-1185">Reference proteome</keyword>
<accession>A0AAF0DJQ9</accession>
<reference evidence="2" key="1">
    <citation type="submission" date="2023-03" db="EMBL/GenBank/DDBJ databases">
        <title>Emydomyces testavorans Genome Sequence.</title>
        <authorList>
            <person name="Hoyer L."/>
        </authorList>
    </citation>
    <scope>NUCLEOTIDE SEQUENCE</scope>
    <source>
        <strain evidence="2">16-2883</strain>
    </source>
</reference>
<name>A0AAF0DJQ9_9EURO</name>
<proteinExistence type="predicted"/>